<gene>
    <name evidence="1" type="ORF">KIN20_018052</name>
</gene>
<protein>
    <submittedName>
        <fullName evidence="1">Uncharacterized protein</fullName>
    </submittedName>
</protein>
<evidence type="ECO:0000313" key="2">
    <source>
        <dbReference type="Proteomes" id="UP001196413"/>
    </source>
</evidence>
<accession>A0AAD5QP55</accession>
<dbReference type="EMBL" id="JAHQIW010003598">
    <property type="protein sequence ID" value="KAJ1359353.1"/>
    <property type="molecule type" value="Genomic_DNA"/>
</dbReference>
<sequence length="145" mass="16208">MGHTQVESSIIIKTRELSKARDDLDDRQVSEGTSFKTSSNIQLANKVENETKCELTHCFQITTIPLPPLEKKSTFHTSVNEQYSAFSIVHPTVGPLREIPTSIALSIQNHSSVIHTPYDLQWAYGSKPSSLRHHTEGLRLLPESA</sequence>
<keyword evidence="2" id="KW-1185">Reference proteome</keyword>
<organism evidence="1 2">
    <name type="scientific">Parelaphostrongylus tenuis</name>
    <name type="common">Meningeal worm</name>
    <dbReference type="NCBI Taxonomy" id="148309"/>
    <lineage>
        <taxon>Eukaryota</taxon>
        <taxon>Metazoa</taxon>
        <taxon>Ecdysozoa</taxon>
        <taxon>Nematoda</taxon>
        <taxon>Chromadorea</taxon>
        <taxon>Rhabditida</taxon>
        <taxon>Rhabditina</taxon>
        <taxon>Rhabditomorpha</taxon>
        <taxon>Strongyloidea</taxon>
        <taxon>Metastrongylidae</taxon>
        <taxon>Parelaphostrongylus</taxon>
    </lineage>
</organism>
<evidence type="ECO:0000313" key="1">
    <source>
        <dbReference type="EMBL" id="KAJ1359353.1"/>
    </source>
</evidence>
<name>A0AAD5QP55_PARTN</name>
<reference evidence="1" key="1">
    <citation type="submission" date="2021-06" db="EMBL/GenBank/DDBJ databases">
        <title>Parelaphostrongylus tenuis whole genome reference sequence.</title>
        <authorList>
            <person name="Garwood T.J."/>
            <person name="Larsen P.A."/>
            <person name="Fountain-Jones N.M."/>
            <person name="Garbe J.R."/>
            <person name="Macchietto M.G."/>
            <person name="Kania S.A."/>
            <person name="Gerhold R.W."/>
            <person name="Richards J.E."/>
            <person name="Wolf T.M."/>
        </authorList>
    </citation>
    <scope>NUCLEOTIDE SEQUENCE</scope>
    <source>
        <strain evidence="1">MNPRO001-30</strain>
        <tissue evidence="1">Meninges</tissue>
    </source>
</reference>
<dbReference type="Proteomes" id="UP001196413">
    <property type="component" value="Unassembled WGS sequence"/>
</dbReference>
<proteinExistence type="predicted"/>
<dbReference type="AlphaFoldDB" id="A0AAD5QP55"/>
<comment type="caution">
    <text evidence="1">The sequence shown here is derived from an EMBL/GenBank/DDBJ whole genome shotgun (WGS) entry which is preliminary data.</text>
</comment>